<dbReference type="HOGENOM" id="CLU_101036_0_0_1"/>
<dbReference type="PANTHER" id="PTHR28255">
    <property type="match status" value="1"/>
</dbReference>
<gene>
    <name evidence="1" type="ORF">BOTBODRAFT_51456</name>
</gene>
<dbReference type="InterPro" id="IPR010371">
    <property type="entry name" value="YBR137W-like"/>
</dbReference>
<organism evidence="1 2">
    <name type="scientific">Botryobasidium botryosum (strain FD-172 SS1)</name>
    <dbReference type="NCBI Taxonomy" id="930990"/>
    <lineage>
        <taxon>Eukaryota</taxon>
        <taxon>Fungi</taxon>
        <taxon>Dikarya</taxon>
        <taxon>Basidiomycota</taxon>
        <taxon>Agaricomycotina</taxon>
        <taxon>Agaricomycetes</taxon>
        <taxon>Cantharellales</taxon>
        <taxon>Botryobasidiaceae</taxon>
        <taxon>Botryobasidium</taxon>
    </lineage>
</organism>
<dbReference type="PANTHER" id="PTHR28255:SF1">
    <property type="entry name" value="UPF0303 PROTEIN YBR137W"/>
    <property type="match status" value="1"/>
</dbReference>
<proteinExistence type="predicted"/>
<dbReference type="InParanoid" id="A0A067N8J1"/>
<sequence length="174" mass="19206">MSQQGAELLKEIAEQEATLRFPIFNAEIALDIGMGIRSRFLNDQSGKFTNRGIVIHISTFTDHTLFAAAVGNEAEIGPNCWYFVEGKKNIVKRFGHCSYFIGTQLAVHGETIAMKDLHPPEYAPFGGAFPIWIKDVPSAPIGTIIVSGLEQENDHALVVDTLKEYIPKLESKST</sequence>
<dbReference type="GO" id="GO:0006620">
    <property type="term" value="P:post-translational protein targeting to endoplasmic reticulum membrane"/>
    <property type="evidence" value="ECO:0007669"/>
    <property type="project" value="TreeGrafter"/>
</dbReference>
<dbReference type="Pfam" id="PF03928">
    <property type="entry name" value="HbpS-like"/>
    <property type="match status" value="1"/>
</dbReference>
<dbReference type="AlphaFoldDB" id="A0A067N8J1"/>
<reference evidence="2" key="1">
    <citation type="journal article" date="2014" name="Proc. Natl. Acad. Sci. U.S.A.">
        <title>Extensive sampling of basidiomycete genomes demonstrates inadequacy of the white-rot/brown-rot paradigm for wood decay fungi.</title>
        <authorList>
            <person name="Riley R."/>
            <person name="Salamov A.A."/>
            <person name="Brown D.W."/>
            <person name="Nagy L.G."/>
            <person name="Floudas D."/>
            <person name="Held B.W."/>
            <person name="Levasseur A."/>
            <person name="Lombard V."/>
            <person name="Morin E."/>
            <person name="Otillar R."/>
            <person name="Lindquist E.A."/>
            <person name="Sun H."/>
            <person name="LaButti K.M."/>
            <person name="Schmutz J."/>
            <person name="Jabbour D."/>
            <person name="Luo H."/>
            <person name="Baker S.E."/>
            <person name="Pisabarro A.G."/>
            <person name="Walton J.D."/>
            <person name="Blanchette R.A."/>
            <person name="Henrissat B."/>
            <person name="Martin F."/>
            <person name="Cullen D."/>
            <person name="Hibbett D.S."/>
            <person name="Grigoriev I.V."/>
        </authorList>
    </citation>
    <scope>NUCLEOTIDE SEQUENCE [LARGE SCALE GENOMIC DNA]</scope>
    <source>
        <strain evidence="2">FD-172 SS1</strain>
    </source>
</reference>
<dbReference type="STRING" id="930990.A0A067N8J1"/>
<dbReference type="SUPFAM" id="SSF143744">
    <property type="entry name" value="GlcG-like"/>
    <property type="match status" value="1"/>
</dbReference>
<name>A0A067N8J1_BOTB1</name>
<dbReference type="InterPro" id="IPR038084">
    <property type="entry name" value="PduO/GlcC-like_sf"/>
</dbReference>
<dbReference type="EMBL" id="KL198018">
    <property type="protein sequence ID" value="KDQ20106.1"/>
    <property type="molecule type" value="Genomic_DNA"/>
</dbReference>
<dbReference type="Proteomes" id="UP000027195">
    <property type="component" value="Unassembled WGS sequence"/>
</dbReference>
<dbReference type="OrthoDB" id="2209940at2759"/>
<dbReference type="InterPro" id="IPR005624">
    <property type="entry name" value="PduO/GlcC-like"/>
</dbReference>
<evidence type="ECO:0000313" key="1">
    <source>
        <dbReference type="EMBL" id="KDQ20106.1"/>
    </source>
</evidence>
<dbReference type="FunCoup" id="A0A067N8J1">
    <property type="interactions" value="12"/>
</dbReference>
<accession>A0A067N8J1</accession>
<protein>
    <submittedName>
        <fullName evidence="1">Uncharacterized protein</fullName>
    </submittedName>
</protein>
<dbReference type="Gene3D" id="3.30.450.150">
    <property type="entry name" value="Haem-degrading domain"/>
    <property type="match status" value="1"/>
</dbReference>
<dbReference type="GO" id="GO:0072380">
    <property type="term" value="C:TRC complex"/>
    <property type="evidence" value="ECO:0007669"/>
    <property type="project" value="TreeGrafter"/>
</dbReference>
<keyword evidence="2" id="KW-1185">Reference proteome</keyword>
<evidence type="ECO:0000313" key="2">
    <source>
        <dbReference type="Proteomes" id="UP000027195"/>
    </source>
</evidence>